<dbReference type="OrthoDB" id="8585774at2"/>
<accession>A0A1V9EX42</accession>
<evidence type="ECO:0008006" key="3">
    <source>
        <dbReference type="Google" id="ProtNLM"/>
    </source>
</evidence>
<organism evidence="1 2">
    <name type="scientific">Niastella yeongjuensis</name>
    <dbReference type="NCBI Taxonomy" id="354355"/>
    <lineage>
        <taxon>Bacteria</taxon>
        <taxon>Pseudomonadati</taxon>
        <taxon>Bacteroidota</taxon>
        <taxon>Chitinophagia</taxon>
        <taxon>Chitinophagales</taxon>
        <taxon>Chitinophagaceae</taxon>
        <taxon>Niastella</taxon>
    </lineage>
</organism>
<proteinExistence type="predicted"/>
<protein>
    <recommendedName>
        <fullName evidence="3">Lipoprotein</fullName>
    </recommendedName>
</protein>
<gene>
    <name evidence="1" type="ORF">A4H97_02355</name>
</gene>
<comment type="caution">
    <text evidence="1">The sequence shown here is derived from an EMBL/GenBank/DDBJ whole genome shotgun (WGS) entry which is preliminary data.</text>
</comment>
<reference evidence="2" key="1">
    <citation type="submission" date="2016-04" db="EMBL/GenBank/DDBJ databases">
        <authorList>
            <person name="Chen L."/>
            <person name="Zhuang W."/>
            <person name="Wang G."/>
        </authorList>
    </citation>
    <scope>NUCLEOTIDE SEQUENCE [LARGE SCALE GENOMIC DNA]</scope>
    <source>
        <strain evidence="2">17621</strain>
    </source>
</reference>
<name>A0A1V9EX42_9BACT</name>
<dbReference type="EMBL" id="LVXG01000012">
    <property type="protein sequence ID" value="OQP50700.1"/>
    <property type="molecule type" value="Genomic_DNA"/>
</dbReference>
<dbReference type="Proteomes" id="UP000192610">
    <property type="component" value="Unassembled WGS sequence"/>
</dbReference>
<dbReference type="InterPro" id="IPR058148">
    <property type="entry name" value="M949_RS01915-like_dom"/>
</dbReference>
<evidence type="ECO:0000313" key="2">
    <source>
        <dbReference type="Proteomes" id="UP000192610"/>
    </source>
</evidence>
<dbReference type="AlphaFoldDB" id="A0A1V9EX42"/>
<dbReference type="NCBIfam" id="NF046077">
    <property type="entry name" value="LPS_M949_RS01915"/>
    <property type="match status" value="1"/>
</dbReference>
<keyword evidence="2" id="KW-1185">Reference proteome</keyword>
<dbReference type="STRING" id="354355.SAMN05660816_00473"/>
<sequence>MKFYLFIITLVYILLSCTPAPKELPVPLLEFKPGMIDKKLYKGKIKDGKHWKDKRGENVVILTQTGVYWSNVYDATRGAKIFAYHFIKTADNSFKEIWKISEVVEACAFEVKLDFFYNSLSITDLDGDGMAEVGFILSKGCKSEPGPEEKKLVFYEGQNLYTIKGTTSVIKGSQKMGGEKVVEKRFEEEAPGEFLDFANKQWNKFGVSQAIK</sequence>
<evidence type="ECO:0000313" key="1">
    <source>
        <dbReference type="EMBL" id="OQP50700.1"/>
    </source>
</evidence>
<dbReference type="RefSeq" id="WP_081199034.1">
    <property type="nucleotide sequence ID" value="NZ_FOCZ01000001.1"/>
</dbReference>
<dbReference type="PROSITE" id="PS51257">
    <property type="entry name" value="PROKAR_LIPOPROTEIN"/>
    <property type="match status" value="1"/>
</dbReference>